<dbReference type="InterPro" id="IPR011009">
    <property type="entry name" value="Kinase-like_dom_sf"/>
</dbReference>
<comment type="caution">
    <text evidence="10">The sequence shown here is derived from an EMBL/GenBank/DDBJ whole genome shotgun (WGS) entry which is preliminary data.</text>
</comment>
<dbReference type="Gene3D" id="3.40.1000.10">
    <property type="entry name" value="Mog1/PsbP, alpha/beta/alpha sandwich"/>
    <property type="match status" value="1"/>
</dbReference>
<dbReference type="EC" id="2.7.11.1" evidence="1"/>
<keyword evidence="2" id="KW-0723">Serine/threonine-protein kinase</keyword>
<dbReference type="RefSeq" id="WP_344180336.1">
    <property type="nucleotide sequence ID" value="NZ_BAAANC010000003.1"/>
</dbReference>
<feature type="compositionally biased region" description="Low complexity" evidence="8">
    <location>
        <begin position="319"/>
        <end position="329"/>
    </location>
</feature>
<feature type="region of interest" description="Disordered" evidence="8">
    <location>
        <begin position="428"/>
        <end position="506"/>
    </location>
</feature>
<evidence type="ECO:0000256" key="3">
    <source>
        <dbReference type="ARBA" id="ARBA00022679"/>
    </source>
</evidence>
<feature type="region of interest" description="Disordered" evidence="8">
    <location>
        <begin position="309"/>
        <end position="329"/>
    </location>
</feature>
<proteinExistence type="predicted"/>
<keyword evidence="3" id="KW-0808">Transferase</keyword>
<feature type="binding site" evidence="7">
    <location>
        <position position="43"/>
    </location>
    <ligand>
        <name>ATP</name>
        <dbReference type="ChEBI" id="CHEBI:30616"/>
    </ligand>
</feature>
<evidence type="ECO:0000256" key="7">
    <source>
        <dbReference type="PROSITE-ProRule" id="PRU10141"/>
    </source>
</evidence>
<dbReference type="SUPFAM" id="SSF55724">
    <property type="entry name" value="Mog1p/PsbP-like"/>
    <property type="match status" value="1"/>
</dbReference>
<evidence type="ECO:0000256" key="2">
    <source>
        <dbReference type="ARBA" id="ARBA00022527"/>
    </source>
</evidence>
<dbReference type="PANTHER" id="PTHR43289">
    <property type="entry name" value="MITOGEN-ACTIVATED PROTEIN KINASE KINASE KINASE 20-RELATED"/>
    <property type="match status" value="1"/>
</dbReference>
<name>A0ABN2BXW7_9ACTN</name>
<keyword evidence="11" id="KW-1185">Reference proteome</keyword>
<dbReference type="CDD" id="cd14014">
    <property type="entry name" value="STKc_PknB_like"/>
    <property type="match status" value="1"/>
</dbReference>
<evidence type="ECO:0000256" key="1">
    <source>
        <dbReference type="ARBA" id="ARBA00012513"/>
    </source>
</evidence>
<evidence type="ECO:0000313" key="11">
    <source>
        <dbReference type="Proteomes" id="UP001500363"/>
    </source>
</evidence>
<dbReference type="Proteomes" id="UP001500363">
    <property type="component" value="Unassembled WGS sequence"/>
</dbReference>
<dbReference type="Gene3D" id="1.10.510.10">
    <property type="entry name" value="Transferase(Phosphotransferase) domain 1"/>
    <property type="match status" value="1"/>
</dbReference>
<keyword evidence="4 7" id="KW-0547">Nucleotide-binding</keyword>
<protein>
    <recommendedName>
        <fullName evidence="1">non-specific serine/threonine protein kinase</fullName>
        <ecNumber evidence="1">2.7.11.1</ecNumber>
    </recommendedName>
</protein>
<dbReference type="PROSITE" id="PS00107">
    <property type="entry name" value="PROTEIN_KINASE_ATP"/>
    <property type="match status" value="1"/>
</dbReference>
<feature type="region of interest" description="Disordered" evidence="8">
    <location>
        <begin position="272"/>
        <end position="295"/>
    </location>
</feature>
<feature type="domain" description="Protein kinase" evidence="9">
    <location>
        <begin position="14"/>
        <end position="272"/>
    </location>
</feature>
<feature type="compositionally biased region" description="Low complexity" evidence="8">
    <location>
        <begin position="363"/>
        <end position="385"/>
    </location>
</feature>
<dbReference type="Pfam" id="PF00069">
    <property type="entry name" value="Pkinase"/>
    <property type="match status" value="1"/>
</dbReference>
<organism evidence="10 11">
    <name type="scientific">Kribbella lupini</name>
    <dbReference type="NCBI Taxonomy" id="291602"/>
    <lineage>
        <taxon>Bacteria</taxon>
        <taxon>Bacillati</taxon>
        <taxon>Actinomycetota</taxon>
        <taxon>Actinomycetes</taxon>
        <taxon>Propionibacteriales</taxon>
        <taxon>Kribbellaceae</taxon>
        <taxon>Kribbella</taxon>
    </lineage>
</organism>
<dbReference type="InterPro" id="IPR008271">
    <property type="entry name" value="Ser/Thr_kinase_AS"/>
</dbReference>
<keyword evidence="5" id="KW-0418">Kinase</keyword>
<evidence type="ECO:0000256" key="6">
    <source>
        <dbReference type="ARBA" id="ARBA00022840"/>
    </source>
</evidence>
<dbReference type="SUPFAM" id="SSF56112">
    <property type="entry name" value="Protein kinase-like (PK-like)"/>
    <property type="match status" value="1"/>
</dbReference>
<dbReference type="Gene3D" id="3.30.200.20">
    <property type="entry name" value="Phosphorylase Kinase, domain 1"/>
    <property type="match status" value="1"/>
</dbReference>
<gene>
    <name evidence="10" type="ORF">GCM10009741_60980</name>
</gene>
<dbReference type="EMBL" id="BAAANC010000003">
    <property type="protein sequence ID" value="GAA1548882.1"/>
    <property type="molecule type" value="Genomic_DNA"/>
</dbReference>
<evidence type="ECO:0000259" key="9">
    <source>
        <dbReference type="PROSITE" id="PS50011"/>
    </source>
</evidence>
<accession>A0ABN2BXW7</accession>
<sequence>MTVAGPGSLLAKRYRLVASLGRGGMGIVWQARDEVLGREVAVKEVLLPPELPDEERAVMRERTLREARSAARLSHPNVVTVYDVVEEDGRPWIVMELVRSRTLAQAIRDDGPRPWREVAGIGVQVLAALRAAHEAGVLHRDVKPSNVLLAADGRVVLTDFGIASLEGETTLTRTGMLVGSPAFIAPERVRARGAGPESDLWSLGATLYTAVEGRPPHDRGAALPTLTAAVTEAPDPAPSAGPLWPAIEGLLRKEPAERIDARETGRLLQRALDSGDLGSVPPAAAPRGQEDSGQRTRVLPVPAEVHYGSAAEAGTPSEPSTGTAAAGASARASSPAAAGAPSSHAAAVSPAAAGAPSSHAAAVSPAAAGSPAPARSAAGASSSAPAGPPAAPSPPATGSSGRRVVLVLVACLVVVGAAVGWVLWPTDDDPGNQSPQAGQSSGTTPRSTGASATSSPSVTSKPPAATTSKTTQSPATSSKPSVTTSRPPSAAPTGVPAGFRRHTDSTGFSLAVPEGWTVSRDSGRVSFREPGGSRLLLIDQTDQPKADPVADWRQQEQARRDGYADYQRIRIEAVDYFVKAADWEFTYAAGSGRQHVLIRGVVTSDDQAYGIYWSTPETQWPESRAMLRTITDSFRPAP</sequence>
<dbReference type="InterPro" id="IPR017441">
    <property type="entry name" value="Protein_kinase_ATP_BS"/>
</dbReference>
<dbReference type="InterPro" id="IPR000719">
    <property type="entry name" value="Prot_kinase_dom"/>
</dbReference>
<evidence type="ECO:0000256" key="8">
    <source>
        <dbReference type="SAM" id="MobiDB-lite"/>
    </source>
</evidence>
<evidence type="ECO:0000256" key="5">
    <source>
        <dbReference type="ARBA" id="ARBA00022777"/>
    </source>
</evidence>
<feature type="region of interest" description="Disordered" evidence="8">
    <location>
        <begin position="363"/>
        <end position="399"/>
    </location>
</feature>
<evidence type="ECO:0000313" key="10">
    <source>
        <dbReference type="EMBL" id="GAA1548882.1"/>
    </source>
</evidence>
<feature type="compositionally biased region" description="Polar residues" evidence="8">
    <location>
        <begin position="431"/>
        <end position="487"/>
    </location>
</feature>
<dbReference type="InterPro" id="IPR016123">
    <property type="entry name" value="Mog1/PsbP_a/b/a-sand"/>
</dbReference>
<dbReference type="PROSITE" id="PS50011">
    <property type="entry name" value="PROTEIN_KINASE_DOM"/>
    <property type="match status" value="1"/>
</dbReference>
<dbReference type="SMART" id="SM00220">
    <property type="entry name" value="S_TKc"/>
    <property type="match status" value="1"/>
</dbReference>
<dbReference type="PANTHER" id="PTHR43289:SF6">
    <property type="entry name" value="SERINE_THREONINE-PROTEIN KINASE NEKL-3"/>
    <property type="match status" value="1"/>
</dbReference>
<feature type="compositionally biased region" description="Pro residues" evidence="8">
    <location>
        <begin position="386"/>
        <end position="395"/>
    </location>
</feature>
<reference evidence="10 11" key="1">
    <citation type="journal article" date="2019" name="Int. J. Syst. Evol. Microbiol.">
        <title>The Global Catalogue of Microorganisms (GCM) 10K type strain sequencing project: providing services to taxonomists for standard genome sequencing and annotation.</title>
        <authorList>
            <consortium name="The Broad Institute Genomics Platform"/>
            <consortium name="The Broad Institute Genome Sequencing Center for Infectious Disease"/>
            <person name="Wu L."/>
            <person name="Ma J."/>
        </authorList>
    </citation>
    <scope>NUCLEOTIDE SEQUENCE [LARGE SCALE GENOMIC DNA]</scope>
    <source>
        <strain evidence="10 11">JCM 14303</strain>
    </source>
</reference>
<keyword evidence="6 7" id="KW-0067">ATP-binding</keyword>
<dbReference type="PROSITE" id="PS00108">
    <property type="entry name" value="PROTEIN_KINASE_ST"/>
    <property type="match status" value="1"/>
</dbReference>
<evidence type="ECO:0000256" key="4">
    <source>
        <dbReference type="ARBA" id="ARBA00022741"/>
    </source>
</evidence>